<dbReference type="Proteomes" id="UP001190700">
    <property type="component" value="Unassembled WGS sequence"/>
</dbReference>
<feature type="domain" description="Transthyretin/hydroxyisourate hydrolase" evidence="1">
    <location>
        <begin position="22"/>
        <end position="83"/>
    </location>
</feature>
<evidence type="ECO:0000313" key="2">
    <source>
        <dbReference type="EMBL" id="KAK3266730.1"/>
    </source>
</evidence>
<organism evidence="2 3">
    <name type="scientific">Cymbomonas tetramitiformis</name>
    <dbReference type="NCBI Taxonomy" id="36881"/>
    <lineage>
        <taxon>Eukaryota</taxon>
        <taxon>Viridiplantae</taxon>
        <taxon>Chlorophyta</taxon>
        <taxon>Pyramimonadophyceae</taxon>
        <taxon>Pyramimonadales</taxon>
        <taxon>Pyramimonadaceae</taxon>
        <taxon>Cymbomonas</taxon>
    </lineage>
</organism>
<proteinExistence type="predicted"/>
<dbReference type="PANTHER" id="PTHR10395">
    <property type="entry name" value="URICASE AND TRANSTHYRETIN-RELATED"/>
    <property type="match status" value="1"/>
</dbReference>
<dbReference type="PROSITE" id="PS00769">
    <property type="entry name" value="TRANSTHYRETIN_2"/>
    <property type="match status" value="1"/>
</dbReference>
<protein>
    <recommendedName>
        <fullName evidence="1">Transthyretin/hydroxyisourate hydrolase domain-containing protein</fullName>
    </recommendedName>
</protein>
<dbReference type="Gene3D" id="2.60.40.180">
    <property type="entry name" value="Transthyretin/hydroxyisourate hydrolase domain"/>
    <property type="match status" value="1"/>
</dbReference>
<reference evidence="2 3" key="1">
    <citation type="journal article" date="2015" name="Genome Biol. Evol.">
        <title>Comparative Genomics of a Bacterivorous Green Alga Reveals Evolutionary Causalities and Consequences of Phago-Mixotrophic Mode of Nutrition.</title>
        <authorList>
            <person name="Burns J.A."/>
            <person name="Paasch A."/>
            <person name="Narechania A."/>
            <person name="Kim E."/>
        </authorList>
    </citation>
    <scope>NUCLEOTIDE SEQUENCE [LARGE SCALE GENOMIC DNA]</scope>
    <source>
        <strain evidence="2 3">PLY_AMNH</strain>
    </source>
</reference>
<sequence>LSHKCGRVWTSGSTEFLDASCKDAPQAGFYRITFHPEPYLKSKGVPVFYPLVPITFVIPEDQIHEHFHIPLLLSPFGYSTYRGS</sequence>
<dbReference type="InterPro" id="IPR036817">
    <property type="entry name" value="Transthyretin/HIU_hydrolase_sf"/>
</dbReference>
<dbReference type="Pfam" id="PF00576">
    <property type="entry name" value="Transthyretin"/>
    <property type="match status" value="1"/>
</dbReference>
<accession>A0AAE0FW79</accession>
<name>A0AAE0FW79_9CHLO</name>
<gene>
    <name evidence="2" type="ORF">CYMTET_24667</name>
</gene>
<keyword evidence="3" id="KW-1185">Reference proteome</keyword>
<dbReference type="AlphaFoldDB" id="A0AAE0FW79"/>
<dbReference type="EMBL" id="LGRX02012863">
    <property type="protein sequence ID" value="KAK3266730.1"/>
    <property type="molecule type" value="Genomic_DNA"/>
</dbReference>
<dbReference type="InterPro" id="IPR023419">
    <property type="entry name" value="Transthyretin_CS"/>
</dbReference>
<evidence type="ECO:0000259" key="1">
    <source>
        <dbReference type="Pfam" id="PF00576"/>
    </source>
</evidence>
<dbReference type="InterPro" id="IPR023416">
    <property type="entry name" value="Transthyretin/HIU_hydrolase_d"/>
</dbReference>
<evidence type="ECO:0000313" key="3">
    <source>
        <dbReference type="Proteomes" id="UP001190700"/>
    </source>
</evidence>
<feature type="non-terminal residue" evidence="2">
    <location>
        <position position="1"/>
    </location>
</feature>
<dbReference type="GO" id="GO:0006144">
    <property type="term" value="P:purine nucleobase metabolic process"/>
    <property type="evidence" value="ECO:0007669"/>
    <property type="project" value="TreeGrafter"/>
</dbReference>
<dbReference type="PANTHER" id="PTHR10395:SF7">
    <property type="entry name" value="5-HYDROXYISOURATE HYDROLASE"/>
    <property type="match status" value="1"/>
</dbReference>
<dbReference type="SUPFAM" id="SSF49472">
    <property type="entry name" value="Transthyretin (synonym: prealbumin)"/>
    <property type="match status" value="1"/>
</dbReference>
<comment type="caution">
    <text evidence="2">The sequence shown here is derived from an EMBL/GenBank/DDBJ whole genome shotgun (WGS) entry which is preliminary data.</text>
</comment>